<protein>
    <submittedName>
        <fullName evidence="2">Uncharacterized protein</fullName>
    </submittedName>
</protein>
<feature type="compositionally biased region" description="Basic residues" evidence="1">
    <location>
        <begin position="154"/>
        <end position="171"/>
    </location>
</feature>
<gene>
    <name evidence="2" type="ORF">pipiens_017572</name>
</gene>
<proteinExistence type="predicted"/>
<organism evidence="2 3">
    <name type="scientific">Culex pipiens pipiens</name>
    <name type="common">Northern house mosquito</name>
    <dbReference type="NCBI Taxonomy" id="38569"/>
    <lineage>
        <taxon>Eukaryota</taxon>
        <taxon>Metazoa</taxon>
        <taxon>Ecdysozoa</taxon>
        <taxon>Arthropoda</taxon>
        <taxon>Hexapoda</taxon>
        <taxon>Insecta</taxon>
        <taxon>Pterygota</taxon>
        <taxon>Neoptera</taxon>
        <taxon>Endopterygota</taxon>
        <taxon>Diptera</taxon>
        <taxon>Nematocera</taxon>
        <taxon>Culicoidea</taxon>
        <taxon>Culicidae</taxon>
        <taxon>Culicinae</taxon>
        <taxon>Culicini</taxon>
        <taxon>Culex</taxon>
        <taxon>Culex</taxon>
    </lineage>
</organism>
<dbReference type="AlphaFoldDB" id="A0ABD1CFZ9"/>
<keyword evidence="3" id="KW-1185">Reference proteome</keyword>
<feature type="compositionally biased region" description="Low complexity" evidence="1">
    <location>
        <begin position="172"/>
        <end position="181"/>
    </location>
</feature>
<feature type="compositionally biased region" description="Acidic residues" evidence="1">
    <location>
        <begin position="139"/>
        <end position="149"/>
    </location>
</feature>
<dbReference type="Proteomes" id="UP001562425">
    <property type="component" value="Unassembled WGS sequence"/>
</dbReference>
<feature type="region of interest" description="Disordered" evidence="1">
    <location>
        <begin position="58"/>
        <end position="181"/>
    </location>
</feature>
<evidence type="ECO:0000313" key="3">
    <source>
        <dbReference type="Proteomes" id="UP001562425"/>
    </source>
</evidence>
<evidence type="ECO:0000256" key="1">
    <source>
        <dbReference type="SAM" id="MobiDB-lite"/>
    </source>
</evidence>
<sequence length="181" mass="19785">MTKSFVYIEMSPEISAEELVAEYDMKLTMTSEDGKCSDVKKAITGSVNSRLTLADIVSGVNPSAEEKQNTETLPAPPPLMPRPSLPIETLNEEQLLADEEVPELPEVVPEQDSKEDSTFPELDENYEISSDEDAKMQTEEAESEADSAEDSTAGKKRPARSKPQKKSKRLSGSKSKSGSSK</sequence>
<feature type="compositionally biased region" description="Acidic residues" evidence="1">
    <location>
        <begin position="121"/>
        <end position="131"/>
    </location>
</feature>
<evidence type="ECO:0000313" key="2">
    <source>
        <dbReference type="EMBL" id="KAL1375293.1"/>
    </source>
</evidence>
<reference evidence="2 3" key="1">
    <citation type="submission" date="2024-05" db="EMBL/GenBank/DDBJ databases">
        <title>Culex pipiens pipiens assembly and annotation.</title>
        <authorList>
            <person name="Alout H."/>
            <person name="Durand T."/>
        </authorList>
    </citation>
    <scope>NUCLEOTIDE SEQUENCE [LARGE SCALE GENOMIC DNA]</scope>
    <source>
        <strain evidence="2">HA-2024</strain>
        <tissue evidence="2">Whole body</tissue>
    </source>
</reference>
<dbReference type="EMBL" id="JBEHCU010012621">
    <property type="protein sequence ID" value="KAL1375293.1"/>
    <property type="molecule type" value="Genomic_DNA"/>
</dbReference>
<accession>A0ABD1CFZ9</accession>
<feature type="compositionally biased region" description="Pro residues" evidence="1">
    <location>
        <begin position="74"/>
        <end position="84"/>
    </location>
</feature>
<name>A0ABD1CFZ9_CULPP</name>
<comment type="caution">
    <text evidence="2">The sequence shown here is derived from an EMBL/GenBank/DDBJ whole genome shotgun (WGS) entry which is preliminary data.</text>
</comment>